<evidence type="ECO:0000313" key="2">
    <source>
        <dbReference type="EMBL" id="KAK4587310.1"/>
    </source>
</evidence>
<comment type="caution">
    <text evidence="2">The sequence shown here is derived from an EMBL/GenBank/DDBJ whole genome shotgun (WGS) entry which is preliminary data.</text>
</comment>
<accession>A0AAN7F7A9</accession>
<dbReference type="SUPFAM" id="SSF54593">
    <property type="entry name" value="Glyoxalase/Bleomycin resistance protein/Dihydroxybiphenyl dioxygenase"/>
    <property type="match status" value="1"/>
</dbReference>
<dbReference type="PROSITE" id="PS51819">
    <property type="entry name" value="VOC"/>
    <property type="match status" value="1"/>
</dbReference>
<dbReference type="InterPro" id="IPR004360">
    <property type="entry name" value="Glyas_Fos-R_dOase_dom"/>
</dbReference>
<dbReference type="PANTHER" id="PTHR47802">
    <property type="entry name" value="GLYOXALASE FAMILY PROTEIN, EXPRESSED"/>
    <property type="match status" value="1"/>
</dbReference>
<evidence type="ECO:0000313" key="3">
    <source>
        <dbReference type="Proteomes" id="UP001324115"/>
    </source>
</evidence>
<dbReference type="EMBL" id="JAXUIC010000006">
    <property type="protein sequence ID" value="KAK4587310.1"/>
    <property type="molecule type" value="Genomic_DNA"/>
</dbReference>
<reference evidence="2 3" key="1">
    <citation type="journal article" date="2023" name="G3 (Bethesda)">
        <title>A haplotype-resolved chromosome-scale genome for Quercus rubra L. provides insights into the genetics of adaptive traits for red oak species.</title>
        <authorList>
            <person name="Kapoor B."/>
            <person name="Jenkins J."/>
            <person name="Schmutz J."/>
            <person name="Zhebentyayeva T."/>
            <person name="Kuelheim C."/>
            <person name="Coggeshall M."/>
            <person name="Heim C."/>
            <person name="Lasky J.R."/>
            <person name="Leites L."/>
            <person name="Islam-Faridi N."/>
            <person name="Romero-Severson J."/>
            <person name="DeLeo V.L."/>
            <person name="Lucas S.M."/>
            <person name="Lazic D."/>
            <person name="Gailing O."/>
            <person name="Carlson J."/>
            <person name="Staton M."/>
        </authorList>
    </citation>
    <scope>NUCLEOTIDE SEQUENCE [LARGE SCALE GENOMIC DNA]</scope>
    <source>
        <strain evidence="2">Pseudo-F2</strain>
    </source>
</reference>
<organism evidence="2 3">
    <name type="scientific">Quercus rubra</name>
    <name type="common">Northern red oak</name>
    <name type="synonym">Quercus borealis</name>
    <dbReference type="NCBI Taxonomy" id="3512"/>
    <lineage>
        <taxon>Eukaryota</taxon>
        <taxon>Viridiplantae</taxon>
        <taxon>Streptophyta</taxon>
        <taxon>Embryophyta</taxon>
        <taxon>Tracheophyta</taxon>
        <taxon>Spermatophyta</taxon>
        <taxon>Magnoliopsida</taxon>
        <taxon>eudicotyledons</taxon>
        <taxon>Gunneridae</taxon>
        <taxon>Pentapetalae</taxon>
        <taxon>rosids</taxon>
        <taxon>fabids</taxon>
        <taxon>Fagales</taxon>
        <taxon>Fagaceae</taxon>
        <taxon>Quercus</taxon>
    </lineage>
</organism>
<dbReference type="InterPro" id="IPR029068">
    <property type="entry name" value="Glyas_Bleomycin-R_OHBP_Dase"/>
</dbReference>
<dbReference type="PANTHER" id="PTHR47802:SF1">
    <property type="entry name" value="GLYOXALASE FAMILY PROTEIN, EXPRESSED"/>
    <property type="match status" value="1"/>
</dbReference>
<dbReference type="CDD" id="cd07245">
    <property type="entry name" value="VOC_like"/>
    <property type="match status" value="1"/>
</dbReference>
<dbReference type="Gene3D" id="3.10.180.10">
    <property type="entry name" value="2,3-Dihydroxybiphenyl 1,2-Dioxygenase, domain 1"/>
    <property type="match status" value="1"/>
</dbReference>
<protein>
    <recommendedName>
        <fullName evidence="1">VOC domain-containing protein</fullName>
    </recommendedName>
</protein>
<gene>
    <name evidence="2" type="ORF">RGQ29_024144</name>
</gene>
<dbReference type="InterPro" id="IPR037523">
    <property type="entry name" value="VOC_core"/>
</dbReference>
<proteinExistence type="predicted"/>
<sequence>MAASVATGVSLNHISRESSDIRRLANFYKEIFGFEEIESPNFLEFKVIWLNLPSAFQLHLIERNPSNNLPEGPWSATSPVVDPSHLPRGHHICFTVSNLDSFLQSLKEKGIEIFQRSLPDGKVKQAFFFDPDGNGLEVACPVLQQ</sequence>
<keyword evidence="3" id="KW-1185">Reference proteome</keyword>
<dbReference type="AlphaFoldDB" id="A0AAN7F7A9"/>
<evidence type="ECO:0000259" key="1">
    <source>
        <dbReference type="PROSITE" id="PS51819"/>
    </source>
</evidence>
<dbReference type="Pfam" id="PF00903">
    <property type="entry name" value="Glyoxalase"/>
    <property type="match status" value="1"/>
</dbReference>
<dbReference type="Proteomes" id="UP001324115">
    <property type="component" value="Unassembled WGS sequence"/>
</dbReference>
<name>A0AAN7F7A9_QUERU</name>
<feature type="domain" description="VOC" evidence="1">
    <location>
        <begin position="10"/>
        <end position="141"/>
    </location>
</feature>